<proteinExistence type="predicted"/>
<organism evidence="2 3">
    <name type="scientific">Prorocentrum cordatum</name>
    <dbReference type="NCBI Taxonomy" id="2364126"/>
    <lineage>
        <taxon>Eukaryota</taxon>
        <taxon>Sar</taxon>
        <taxon>Alveolata</taxon>
        <taxon>Dinophyceae</taxon>
        <taxon>Prorocentrales</taxon>
        <taxon>Prorocentraceae</taxon>
        <taxon>Prorocentrum</taxon>
    </lineage>
</organism>
<accession>A0ABN9UEZ4</accession>
<dbReference type="EMBL" id="CAUYUJ010015769">
    <property type="protein sequence ID" value="CAK0857908.1"/>
    <property type="molecule type" value="Genomic_DNA"/>
</dbReference>
<evidence type="ECO:0000313" key="3">
    <source>
        <dbReference type="Proteomes" id="UP001189429"/>
    </source>
</evidence>
<reference evidence="2" key="1">
    <citation type="submission" date="2023-10" db="EMBL/GenBank/DDBJ databases">
        <authorList>
            <person name="Chen Y."/>
            <person name="Shah S."/>
            <person name="Dougan E. K."/>
            <person name="Thang M."/>
            <person name="Chan C."/>
        </authorList>
    </citation>
    <scope>NUCLEOTIDE SEQUENCE [LARGE SCALE GENOMIC DNA]</scope>
</reference>
<sequence>MPSVLCRSPVAQFGSSSIQGGRVPTGVTGAPSSEPTGGMARLALALALVLSARALADEGCAADGTCQADEAEASALLQSSAARRADVAQHGAANATTETTTLTCYPNYAAATCGGAMKCFQDTTGCSTSGAGVCCKAAGNGQGLAQCKFCGDSTCGPCPGGPAPTPTPAPPTPSGNQVGEICDFWGSTGQYYGPCAPGLVCAPPVNAGPGAPKVCIYR</sequence>
<feature type="region of interest" description="Disordered" evidence="1">
    <location>
        <begin position="14"/>
        <end position="34"/>
    </location>
</feature>
<evidence type="ECO:0000256" key="1">
    <source>
        <dbReference type="SAM" id="MobiDB-lite"/>
    </source>
</evidence>
<protein>
    <recommendedName>
        <fullName evidence="4">Cellulase</fullName>
    </recommendedName>
</protein>
<keyword evidence="3" id="KW-1185">Reference proteome</keyword>
<dbReference type="Proteomes" id="UP001189429">
    <property type="component" value="Unassembled WGS sequence"/>
</dbReference>
<comment type="caution">
    <text evidence="2">The sequence shown here is derived from an EMBL/GenBank/DDBJ whole genome shotgun (WGS) entry which is preliminary data.</text>
</comment>
<evidence type="ECO:0008006" key="4">
    <source>
        <dbReference type="Google" id="ProtNLM"/>
    </source>
</evidence>
<evidence type="ECO:0000313" key="2">
    <source>
        <dbReference type="EMBL" id="CAK0857908.1"/>
    </source>
</evidence>
<gene>
    <name evidence="2" type="ORF">PCOR1329_LOCUS47853</name>
</gene>
<name>A0ABN9UEZ4_9DINO</name>